<keyword evidence="9 12" id="KW-0472">Membrane</keyword>
<feature type="domain" description="ABC transporter" evidence="13">
    <location>
        <begin position="623"/>
        <end position="874"/>
    </location>
</feature>
<dbReference type="FunFam" id="3.40.50.300:FF:000825">
    <property type="entry name" value="ABC bile acid transporter"/>
    <property type="match status" value="1"/>
</dbReference>
<dbReference type="EMBL" id="AZHD01000001">
    <property type="protein sequence ID" value="OAA68195.1"/>
    <property type="molecule type" value="Genomic_DNA"/>
</dbReference>
<keyword evidence="5" id="KW-0677">Repeat</keyword>
<dbReference type="CDD" id="cd03244">
    <property type="entry name" value="ABCC_MRP_domain2"/>
    <property type="match status" value="1"/>
</dbReference>
<feature type="transmembrane region" description="Helical" evidence="12">
    <location>
        <begin position="99"/>
        <end position="118"/>
    </location>
</feature>
<dbReference type="PROSITE" id="PS00211">
    <property type="entry name" value="ABC_TRANSPORTER_1"/>
    <property type="match status" value="1"/>
</dbReference>
<feature type="transmembrane region" description="Helical" evidence="12">
    <location>
        <begin position="460"/>
        <end position="478"/>
    </location>
</feature>
<gene>
    <name evidence="15" type="ORF">SPI_00390</name>
</gene>
<feature type="transmembrane region" description="Helical" evidence="12">
    <location>
        <begin position="437"/>
        <end position="454"/>
    </location>
</feature>
<feature type="transmembrane region" description="Helical" evidence="12">
    <location>
        <begin position="157"/>
        <end position="181"/>
    </location>
</feature>
<feature type="region of interest" description="Disordered" evidence="11">
    <location>
        <begin position="870"/>
        <end position="945"/>
    </location>
</feature>
<evidence type="ECO:0000259" key="13">
    <source>
        <dbReference type="PROSITE" id="PS50893"/>
    </source>
</evidence>
<dbReference type="InterPro" id="IPR050173">
    <property type="entry name" value="ABC_transporter_C-like"/>
</dbReference>
<evidence type="ECO:0000313" key="16">
    <source>
        <dbReference type="Proteomes" id="UP000076874"/>
    </source>
</evidence>
<evidence type="ECO:0000256" key="10">
    <source>
        <dbReference type="ARBA" id="ARBA00023180"/>
    </source>
</evidence>
<dbReference type="Pfam" id="PF00664">
    <property type="entry name" value="ABC_membrane"/>
    <property type="match status" value="2"/>
</dbReference>
<feature type="transmembrane region" description="Helical" evidence="12">
    <location>
        <begin position="1260"/>
        <end position="1282"/>
    </location>
</feature>
<keyword evidence="7" id="KW-0067">ATP-binding</keyword>
<feature type="transmembrane region" description="Helical" evidence="12">
    <location>
        <begin position="1288"/>
        <end position="1308"/>
    </location>
</feature>
<feature type="transmembrane region" description="Helical" evidence="12">
    <location>
        <begin position="1176"/>
        <end position="1195"/>
    </location>
</feature>
<comment type="caution">
    <text evidence="15">The sequence shown here is derived from an EMBL/GenBank/DDBJ whole genome shotgun (WGS) entry which is preliminary data.</text>
</comment>
<dbReference type="GO" id="GO:0016887">
    <property type="term" value="F:ATP hydrolysis activity"/>
    <property type="evidence" value="ECO:0007669"/>
    <property type="project" value="InterPro"/>
</dbReference>
<dbReference type="GO" id="GO:0005524">
    <property type="term" value="F:ATP binding"/>
    <property type="evidence" value="ECO:0007669"/>
    <property type="project" value="UniProtKB-KW"/>
</dbReference>
<dbReference type="PANTHER" id="PTHR24223">
    <property type="entry name" value="ATP-BINDING CASSETTE SUB-FAMILY C"/>
    <property type="match status" value="1"/>
</dbReference>
<feature type="compositionally biased region" description="Basic and acidic residues" evidence="11">
    <location>
        <begin position="936"/>
        <end position="945"/>
    </location>
</feature>
<evidence type="ECO:0000256" key="6">
    <source>
        <dbReference type="ARBA" id="ARBA00022741"/>
    </source>
</evidence>
<evidence type="ECO:0000313" key="15">
    <source>
        <dbReference type="EMBL" id="OAA68195.1"/>
    </source>
</evidence>
<evidence type="ECO:0000256" key="4">
    <source>
        <dbReference type="ARBA" id="ARBA00022692"/>
    </source>
</evidence>
<comment type="similarity">
    <text evidence="2">Belongs to the ABC transporter superfamily. ABCC family. Conjugate transporter (TC 3.A.1.208) subfamily.</text>
</comment>
<evidence type="ECO:0000256" key="1">
    <source>
        <dbReference type="ARBA" id="ARBA00004141"/>
    </source>
</evidence>
<dbReference type="InterPro" id="IPR003439">
    <property type="entry name" value="ABC_transporter-like_ATP-bd"/>
</dbReference>
<dbReference type="InterPro" id="IPR011527">
    <property type="entry name" value="ABC1_TM_dom"/>
</dbReference>
<dbReference type="InterPro" id="IPR036640">
    <property type="entry name" value="ABC1_TM_sf"/>
</dbReference>
<evidence type="ECO:0000256" key="7">
    <source>
        <dbReference type="ARBA" id="ARBA00022840"/>
    </source>
</evidence>
<protein>
    <submittedName>
        <fullName evidence="15">ABC bile acid transporter</fullName>
    </submittedName>
</protein>
<keyword evidence="4 12" id="KW-0812">Transmembrane</keyword>
<feature type="region of interest" description="Disordered" evidence="11">
    <location>
        <begin position="1613"/>
        <end position="1634"/>
    </location>
</feature>
<dbReference type="Pfam" id="PF00005">
    <property type="entry name" value="ABC_tran"/>
    <property type="match status" value="2"/>
</dbReference>
<feature type="region of interest" description="Disordered" evidence="11">
    <location>
        <begin position="1471"/>
        <end position="1494"/>
    </location>
</feature>
<dbReference type="Gene3D" id="3.40.50.300">
    <property type="entry name" value="P-loop containing nucleotide triphosphate hydrolases"/>
    <property type="match status" value="2"/>
</dbReference>
<name>A0A168A3G7_9HYPO</name>
<feature type="compositionally biased region" description="Low complexity" evidence="11">
    <location>
        <begin position="1471"/>
        <end position="1482"/>
    </location>
</feature>
<feature type="transmembrane region" description="Helical" evidence="12">
    <location>
        <begin position="1152"/>
        <end position="1170"/>
    </location>
</feature>
<keyword evidence="16" id="KW-1185">Reference proteome</keyword>
<dbReference type="CDD" id="cd03250">
    <property type="entry name" value="ABCC_MRP_domain1"/>
    <property type="match status" value="1"/>
</dbReference>
<feature type="transmembrane region" description="Helical" evidence="12">
    <location>
        <begin position="124"/>
        <end position="145"/>
    </location>
</feature>
<keyword evidence="3" id="KW-0813">Transport</keyword>
<feature type="domain" description="ABC transporter" evidence="13">
    <location>
        <begin position="1350"/>
        <end position="1612"/>
    </location>
</feature>
<feature type="transmembrane region" description="Helical" evidence="12">
    <location>
        <begin position="271"/>
        <end position="292"/>
    </location>
</feature>
<dbReference type="CDD" id="cd18596">
    <property type="entry name" value="ABC_6TM_VMR1_D1_like"/>
    <property type="match status" value="1"/>
</dbReference>
<dbReference type="SMART" id="SM00382">
    <property type="entry name" value="AAA"/>
    <property type="match status" value="2"/>
</dbReference>
<evidence type="ECO:0000256" key="5">
    <source>
        <dbReference type="ARBA" id="ARBA00022737"/>
    </source>
</evidence>
<dbReference type="InterPro" id="IPR027417">
    <property type="entry name" value="P-loop_NTPase"/>
</dbReference>
<dbReference type="OrthoDB" id="6500128at2759"/>
<dbReference type="PANTHER" id="PTHR24223:SF456">
    <property type="entry name" value="MULTIDRUG RESISTANCE-ASSOCIATED PROTEIN LETHAL(2)03659"/>
    <property type="match status" value="1"/>
</dbReference>
<dbReference type="Gene3D" id="1.20.1560.10">
    <property type="entry name" value="ABC transporter type 1, transmembrane domain"/>
    <property type="match status" value="2"/>
</dbReference>
<feature type="transmembrane region" description="Helical" evidence="12">
    <location>
        <begin position="1075"/>
        <end position="1097"/>
    </location>
</feature>
<feature type="domain" description="ABC transmembrane type-1" evidence="14">
    <location>
        <begin position="272"/>
        <end position="596"/>
    </location>
</feature>
<feature type="compositionally biased region" description="Acidic residues" evidence="11">
    <location>
        <begin position="370"/>
        <end position="380"/>
    </location>
</feature>
<evidence type="ECO:0000256" key="3">
    <source>
        <dbReference type="ARBA" id="ARBA00022448"/>
    </source>
</evidence>
<dbReference type="FunFam" id="3.40.50.300:FF:000610">
    <property type="entry name" value="Multidrug resistance-associated ABC transporter"/>
    <property type="match status" value="1"/>
</dbReference>
<proteinExistence type="inferred from homology"/>
<comment type="subcellular location">
    <subcellularLocation>
        <location evidence="1">Membrane</location>
        <topology evidence="1">Multi-pass membrane protein</topology>
    </subcellularLocation>
</comment>
<evidence type="ECO:0000256" key="11">
    <source>
        <dbReference type="SAM" id="MobiDB-lite"/>
    </source>
</evidence>
<dbReference type="InterPro" id="IPR003593">
    <property type="entry name" value="AAA+_ATPase"/>
</dbReference>
<feature type="transmembrane region" description="Helical" evidence="12">
    <location>
        <begin position="538"/>
        <end position="561"/>
    </location>
</feature>
<evidence type="ECO:0000256" key="9">
    <source>
        <dbReference type="ARBA" id="ARBA00023136"/>
    </source>
</evidence>
<feature type="domain" description="ABC transmembrane type-1" evidence="14">
    <location>
        <begin position="977"/>
        <end position="1316"/>
    </location>
</feature>
<dbReference type="STRING" id="1081102.A0A168A3G7"/>
<keyword evidence="8 12" id="KW-1133">Transmembrane helix</keyword>
<feature type="transmembrane region" description="Helical" evidence="12">
    <location>
        <begin position="1049"/>
        <end position="1069"/>
    </location>
</feature>
<keyword evidence="10" id="KW-0325">Glycoprotein</keyword>
<dbReference type="CDD" id="cd18604">
    <property type="entry name" value="ABC_6TM_VMR1_D2_like"/>
    <property type="match status" value="1"/>
</dbReference>
<keyword evidence="6" id="KW-0547">Nucleotide-binding</keyword>
<dbReference type="InterPro" id="IPR017871">
    <property type="entry name" value="ABC_transporter-like_CS"/>
</dbReference>
<dbReference type="PROSITE" id="PS50893">
    <property type="entry name" value="ABC_TRANSPORTER_2"/>
    <property type="match status" value="2"/>
</dbReference>
<organism evidence="15 16">
    <name type="scientific">Niveomyces insectorum RCEF 264</name>
    <dbReference type="NCBI Taxonomy" id="1081102"/>
    <lineage>
        <taxon>Eukaryota</taxon>
        <taxon>Fungi</taxon>
        <taxon>Dikarya</taxon>
        <taxon>Ascomycota</taxon>
        <taxon>Pezizomycotina</taxon>
        <taxon>Sordariomycetes</taxon>
        <taxon>Hypocreomycetidae</taxon>
        <taxon>Hypocreales</taxon>
        <taxon>Cordycipitaceae</taxon>
        <taxon>Niveomyces</taxon>
    </lineage>
</organism>
<feature type="compositionally biased region" description="Acidic residues" evidence="11">
    <location>
        <begin position="899"/>
        <end position="911"/>
    </location>
</feature>
<dbReference type="PROSITE" id="PS50929">
    <property type="entry name" value="ABC_TM1F"/>
    <property type="match status" value="2"/>
</dbReference>
<feature type="region of interest" description="Disordered" evidence="11">
    <location>
        <begin position="361"/>
        <end position="405"/>
    </location>
</feature>
<dbReference type="SUPFAM" id="SSF52540">
    <property type="entry name" value="P-loop containing nucleoside triphosphate hydrolases"/>
    <property type="match status" value="2"/>
</dbReference>
<feature type="transmembrane region" description="Helical" evidence="12">
    <location>
        <begin position="972"/>
        <end position="990"/>
    </location>
</feature>
<dbReference type="GO" id="GO:0016020">
    <property type="term" value="C:membrane"/>
    <property type="evidence" value="ECO:0007669"/>
    <property type="project" value="UniProtKB-SubCell"/>
</dbReference>
<dbReference type="SUPFAM" id="SSF90123">
    <property type="entry name" value="ABC transporter transmembrane region"/>
    <property type="match status" value="2"/>
</dbReference>
<sequence length="1634" mass="179690">MHDESMILGTGASLAAIALCTLPSVSGLVGQLRKRQPRDDAVYEDIDGVATPASTQAFSATLPKTAVLVFAALGAAASLASSILVTLHAGHDGFFLEDWLLTAAWLLILAQAVAIVAIRQSPKAYTFGLYTFVSGAVQMYVVITLDSKVIGNLLRGYPVLFGLRVAELVAVAGLSVASVLLPRRPDVYFENELVDRMYSTSAYGRFTFSWPTSLMNLSMKKKNLDLVDMPRPNGYTRAQNMSADWQANAYPLRRLWLSIARAHAFNFALQWVLTFGTAILNFAPQWVILRLLRILETRVPGEHFGVDVWIWVLWLGIVIIAQSLLESYVFWLSWAELTIPIRAQLSALVFEKAMRRKDVKQGRKKAKEAEEAEEAEEAGEDAPLGAPGKKDGDNADDDEDELESAKKTKQGTVNLIGVDSKRVSDFCAYQNLFPGSLFKMVVSLMFLISLLGWIPLLAGFASMVVIMPVNIYFSRLYADAQDSLMKLRDEKLEVVTEALQGIRQIKFSALEPQWEDKVNEVRERELTSVWSVFKYDSVLIACWITSPIALSAISLAVYAWIHGELIPSVAFVSLGVFRALEMTLSVVPELTTDLLDAWVSIKRLEEYLTSPDLVQVVEDADDVSFDKASVAWPVDEEVDESERFVLRDVDLTFPAGELSVISGKTGTGKSLMLAAILGEVDLLAGTIRVPQGQNIHDRHDAKATRDNWILPKSVAFVAQIPWIENATIRDNIVFGLPVDEERYRKTIDVCALGKDLEMLSDGENTEIGANGINLSGGQKWRITLARAIYSRAGILVLDDIFSAVDAHVGRHIFEKCINGELCVGRTRILVTHHVALCAPKTKYLVELGDGRVLHAGLVSELARDGILDQIKRKEESPDEIHEDETADATAVNSDNSTDNGDDNENDGEADAENTAGGDGAALKKVTSRATQASEHQPQEPKTARKFVEDEKRAAGAVRIHVYAAYLKASGGWPFWTFALLLFVFVQALSVGRSWWLRLWTGLYDEKGEASSLNQSAFGQQALGHTLQYSYEANLQQHTSMHAIPMFGNALGPIAAAGAPASAGTVATYTSSSMSYYMGIYVFLAVLSAVFGSLRYFYIYHGSIRASRSLFAKLNFIILRAPLRWLDTVPVGRVLNRFTADFNIIDSQMANSISFGGNSLIQLFGVVASGLMVSPTIVLMSFVLLAICTRFAYIYVAAARPAKRLESTAKSPVFEQFGTALSGVVTIRGFDKADVYIKRMYRKLDDWSTTTWHLMLFNRWVGWRMSLVGSFFSVVVASTVLSSPKMDSALAGFALAFALDFASCVMWTVRLYANVELQMNAAERIIEYTELPTEDLGGQRPPAAWPTEGRIEANDLVVGYAPDLPPVLKGLSFRIERNQRVGVVGRTGAGKSSLTLALFRFLEARSGSICIDGIDISKIRLHDLRSRLAIIPQDPVLFSGTVRSNLDPFNTHTDEELRDCLARVHLSTSRTSSAVSSGRASPVPETPGSSATSSTMKNVNVFDDLQSTISEGGLNLSQGQRQLLCLARAIVRRPRVMVLDEATSAVDMHTDALIQRSIREEFTDATLLVIAHRLSTIADFDRILVLSDGAVAEFGTPRELWDKGPEEGIFRGMCEESGERDKLEKTVFGEPSSSS</sequence>
<reference evidence="15 16" key="1">
    <citation type="journal article" date="2016" name="Genome Biol. Evol.">
        <title>Divergent and convergent evolution of fungal pathogenicity.</title>
        <authorList>
            <person name="Shang Y."/>
            <person name="Xiao G."/>
            <person name="Zheng P."/>
            <person name="Cen K."/>
            <person name="Zhan S."/>
            <person name="Wang C."/>
        </authorList>
    </citation>
    <scope>NUCLEOTIDE SEQUENCE [LARGE SCALE GENOMIC DNA]</scope>
    <source>
        <strain evidence="15 16">RCEF 264</strain>
    </source>
</reference>
<evidence type="ECO:0000259" key="14">
    <source>
        <dbReference type="PROSITE" id="PS50929"/>
    </source>
</evidence>
<dbReference type="Proteomes" id="UP000076874">
    <property type="component" value="Unassembled WGS sequence"/>
</dbReference>
<dbReference type="GO" id="GO:0140359">
    <property type="term" value="F:ABC-type transporter activity"/>
    <property type="evidence" value="ECO:0007669"/>
    <property type="project" value="InterPro"/>
</dbReference>
<feature type="compositionally biased region" description="Basic and acidic residues" evidence="11">
    <location>
        <begin position="1613"/>
        <end position="1626"/>
    </location>
</feature>
<feature type="transmembrane region" description="Helical" evidence="12">
    <location>
        <begin position="304"/>
        <end position="325"/>
    </location>
</feature>
<feature type="transmembrane region" description="Helical" evidence="12">
    <location>
        <begin position="66"/>
        <end position="87"/>
    </location>
</feature>
<feature type="compositionally biased region" description="Basic and acidic residues" evidence="11">
    <location>
        <begin position="870"/>
        <end position="879"/>
    </location>
</feature>
<accession>A0A168A3G7</accession>
<evidence type="ECO:0000256" key="8">
    <source>
        <dbReference type="ARBA" id="ARBA00022989"/>
    </source>
</evidence>
<evidence type="ECO:0000256" key="2">
    <source>
        <dbReference type="ARBA" id="ARBA00009726"/>
    </source>
</evidence>
<evidence type="ECO:0000256" key="12">
    <source>
        <dbReference type="SAM" id="Phobius"/>
    </source>
</evidence>